<gene>
    <name evidence="1" type="ORF">MCOR_27658</name>
</gene>
<protein>
    <submittedName>
        <fullName evidence="1">Uncharacterized protein</fullName>
    </submittedName>
</protein>
<dbReference type="EMBL" id="CACVKT020005057">
    <property type="protein sequence ID" value="CAC5392746.1"/>
    <property type="molecule type" value="Genomic_DNA"/>
</dbReference>
<name>A0A6J8CBM4_MYTCO</name>
<dbReference type="AlphaFoldDB" id="A0A6J8CBM4"/>
<reference evidence="1 2" key="1">
    <citation type="submission" date="2020-06" db="EMBL/GenBank/DDBJ databases">
        <authorList>
            <person name="Li R."/>
            <person name="Bekaert M."/>
        </authorList>
    </citation>
    <scope>NUCLEOTIDE SEQUENCE [LARGE SCALE GENOMIC DNA]</scope>
    <source>
        <strain evidence="2">wild</strain>
    </source>
</reference>
<dbReference type="Proteomes" id="UP000507470">
    <property type="component" value="Unassembled WGS sequence"/>
</dbReference>
<accession>A0A6J8CBM4</accession>
<sequence length="185" mass="22012">MDLKVCLFCLVVYTAYLYHCILVLHDKLEHKSSSIDTLKRIQDAIIREGEQQKFKLDELRTKIFNIKYDNLEFQQKIERTILQIQTKNMKDLKDIFTSLQSDRIGVKKELEEIKKHFNKTFGKIFKEIEKSYTVSENILERIDKLEVNENRQQDTGVFRMIKQGLSRVAQLVWNFFLGPKTGYLE</sequence>
<keyword evidence="2" id="KW-1185">Reference proteome</keyword>
<evidence type="ECO:0000313" key="1">
    <source>
        <dbReference type="EMBL" id="CAC5392746.1"/>
    </source>
</evidence>
<organism evidence="1 2">
    <name type="scientific">Mytilus coruscus</name>
    <name type="common">Sea mussel</name>
    <dbReference type="NCBI Taxonomy" id="42192"/>
    <lineage>
        <taxon>Eukaryota</taxon>
        <taxon>Metazoa</taxon>
        <taxon>Spiralia</taxon>
        <taxon>Lophotrochozoa</taxon>
        <taxon>Mollusca</taxon>
        <taxon>Bivalvia</taxon>
        <taxon>Autobranchia</taxon>
        <taxon>Pteriomorphia</taxon>
        <taxon>Mytilida</taxon>
        <taxon>Mytiloidea</taxon>
        <taxon>Mytilidae</taxon>
        <taxon>Mytilinae</taxon>
        <taxon>Mytilus</taxon>
    </lineage>
</organism>
<evidence type="ECO:0000313" key="2">
    <source>
        <dbReference type="Proteomes" id="UP000507470"/>
    </source>
</evidence>
<proteinExistence type="predicted"/>
<dbReference type="OrthoDB" id="10399290at2759"/>